<dbReference type="Gene3D" id="2.40.50.140">
    <property type="entry name" value="Nucleic acid-binding proteins"/>
    <property type="match status" value="1"/>
</dbReference>
<evidence type="ECO:0000259" key="17">
    <source>
        <dbReference type="PROSITE" id="PS50160"/>
    </source>
</evidence>
<keyword evidence="3 14" id="KW-0436">Ligase</keyword>
<dbReference type="AlphaFoldDB" id="A0A7J0HBI9"/>
<comment type="similarity">
    <text evidence="2 15">Belongs to the ATP-dependent DNA ligase family.</text>
</comment>
<evidence type="ECO:0000256" key="7">
    <source>
        <dbReference type="ARBA" id="ARBA00022763"/>
    </source>
</evidence>
<keyword evidence="4" id="KW-0132">Cell division</keyword>
<evidence type="ECO:0000256" key="6">
    <source>
        <dbReference type="ARBA" id="ARBA00022741"/>
    </source>
</evidence>
<keyword evidence="9 14" id="KW-0233">DNA recombination</keyword>
<evidence type="ECO:0000256" key="9">
    <source>
        <dbReference type="ARBA" id="ARBA00023172"/>
    </source>
</evidence>
<evidence type="ECO:0000256" key="8">
    <source>
        <dbReference type="ARBA" id="ARBA00022840"/>
    </source>
</evidence>
<comment type="catalytic activity">
    <reaction evidence="13 14">
        <text>ATP + (deoxyribonucleotide)n-3'-hydroxyl + 5'-phospho-(deoxyribonucleotide)m = (deoxyribonucleotide)n+m + AMP + diphosphate.</text>
        <dbReference type="EC" id="6.5.1.1"/>
    </reaction>
</comment>
<dbReference type="Gene3D" id="1.10.3260.10">
    <property type="entry name" value="DNA ligase, ATP-dependent, N-terminal domain"/>
    <property type="match status" value="1"/>
</dbReference>
<evidence type="ECO:0000313" key="19">
    <source>
        <dbReference type="Proteomes" id="UP000585474"/>
    </source>
</evidence>
<dbReference type="SUPFAM" id="SSF50249">
    <property type="entry name" value="Nucleic acid-binding proteins"/>
    <property type="match status" value="1"/>
</dbReference>
<keyword evidence="5" id="KW-0235">DNA replication</keyword>
<feature type="domain" description="ATP-dependent DNA ligase family profile" evidence="17">
    <location>
        <begin position="271"/>
        <end position="407"/>
    </location>
</feature>
<dbReference type="GO" id="GO:0003910">
    <property type="term" value="F:DNA ligase (ATP) activity"/>
    <property type="evidence" value="ECO:0007669"/>
    <property type="project" value="UniProtKB-EC"/>
</dbReference>
<dbReference type="FunFam" id="2.40.50.140:FF:000062">
    <property type="entry name" value="DNA ligase"/>
    <property type="match status" value="1"/>
</dbReference>
<dbReference type="GO" id="GO:0071897">
    <property type="term" value="P:DNA biosynthetic process"/>
    <property type="evidence" value="ECO:0007669"/>
    <property type="project" value="InterPro"/>
</dbReference>
<dbReference type="GO" id="GO:0006281">
    <property type="term" value="P:DNA repair"/>
    <property type="evidence" value="ECO:0007669"/>
    <property type="project" value="UniProtKB-KW"/>
</dbReference>
<dbReference type="Pfam" id="PF01068">
    <property type="entry name" value="DNA_ligase_A_M"/>
    <property type="match status" value="1"/>
</dbReference>
<evidence type="ECO:0000256" key="5">
    <source>
        <dbReference type="ARBA" id="ARBA00022705"/>
    </source>
</evidence>
<evidence type="ECO:0000256" key="13">
    <source>
        <dbReference type="ARBA" id="ARBA00034003"/>
    </source>
</evidence>
<dbReference type="GO" id="GO:0005739">
    <property type="term" value="C:mitochondrion"/>
    <property type="evidence" value="ECO:0007669"/>
    <property type="project" value="TreeGrafter"/>
</dbReference>
<comment type="subcellular location">
    <subcellularLocation>
        <location evidence="1">Nucleus</location>
    </subcellularLocation>
</comment>
<dbReference type="InterPro" id="IPR016059">
    <property type="entry name" value="DNA_ligase_ATP-dep_CS"/>
</dbReference>
<evidence type="ECO:0000313" key="18">
    <source>
        <dbReference type="EMBL" id="GFZ20398.1"/>
    </source>
</evidence>
<evidence type="ECO:0000256" key="15">
    <source>
        <dbReference type="RuleBase" id="RU004196"/>
    </source>
</evidence>
<dbReference type="Gene3D" id="3.30.470.30">
    <property type="entry name" value="DNA ligase/mRNA capping enzyme"/>
    <property type="match status" value="1"/>
</dbReference>
<evidence type="ECO:0000256" key="4">
    <source>
        <dbReference type="ARBA" id="ARBA00022618"/>
    </source>
</evidence>
<dbReference type="GO" id="GO:0006310">
    <property type="term" value="P:DNA recombination"/>
    <property type="evidence" value="ECO:0007669"/>
    <property type="project" value="UniProtKB-KW"/>
</dbReference>
<evidence type="ECO:0000256" key="2">
    <source>
        <dbReference type="ARBA" id="ARBA00007572"/>
    </source>
</evidence>
<proteinExistence type="inferred from homology"/>
<dbReference type="InterPro" id="IPR050191">
    <property type="entry name" value="ATP-dep_DNA_ligase"/>
</dbReference>
<dbReference type="PANTHER" id="PTHR45674">
    <property type="entry name" value="DNA LIGASE 1/3 FAMILY MEMBER"/>
    <property type="match status" value="1"/>
</dbReference>
<keyword evidence="8 14" id="KW-0067">ATP-binding</keyword>
<keyword evidence="6 14" id="KW-0547">Nucleotide-binding</keyword>
<dbReference type="GO" id="GO:0005634">
    <property type="term" value="C:nucleus"/>
    <property type="evidence" value="ECO:0007669"/>
    <property type="project" value="UniProtKB-SubCell"/>
</dbReference>
<accession>A0A7J0HBI9</accession>
<evidence type="ECO:0000256" key="12">
    <source>
        <dbReference type="ARBA" id="ARBA00023306"/>
    </source>
</evidence>
<dbReference type="EC" id="6.5.1.1" evidence="14"/>
<dbReference type="Proteomes" id="UP000585474">
    <property type="component" value="Unassembled WGS sequence"/>
</dbReference>
<dbReference type="FunFam" id="3.30.470.30:FF:000002">
    <property type="entry name" value="DNA ligase"/>
    <property type="match status" value="1"/>
</dbReference>
<dbReference type="Pfam" id="PF04675">
    <property type="entry name" value="DNA_ligase_A_N"/>
    <property type="match status" value="1"/>
</dbReference>
<dbReference type="PANTHER" id="PTHR45674:SF4">
    <property type="entry name" value="DNA LIGASE 1"/>
    <property type="match status" value="1"/>
</dbReference>
<dbReference type="InterPro" id="IPR000977">
    <property type="entry name" value="DNA_ligase_ATP-dep"/>
</dbReference>
<reference evidence="18 19" key="1">
    <citation type="submission" date="2019-07" db="EMBL/GenBank/DDBJ databases">
        <title>De Novo Assembly of kiwifruit Actinidia rufa.</title>
        <authorList>
            <person name="Sugita-Konishi S."/>
            <person name="Sato K."/>
            <person name="Mori E."/>
            <person name="Abe Y."/>
            <person name="Kisaki G."/>
            <person name="Hamano K."/>
            <person name="Suezawa K."/>
            <person name="Otani M."/>
            <person name="Fukuda T."/>
            <person name="Manabe T."/>
            <person name="Gomi K."/>
            <person name="Tabuchi M."/>
            <person name="Akimitsu K."/>
            <person name="Kataoka I."/>
        </authorList>
    </citation>
    <scope>NUCLEOTIDE SEQUENCE [LARGE SCALE GENOMIC DNA]</scope>
    <source>
        <strain evidence="19">cv. Fuchu</strain>
    </source>
</reference>
<dbReference type="InterPro" id="IPR012340">
    <property type="entry name" value="NA-bd_OB-fold"/>
</dbReference>
<dbReference type="InterPro" id="IPR036599">
    <property type="entry name" value="DNA_ligase_N_sf"/>
</dbReference>
<protein>
    <recommendedName>
        <fullName evidence="14">DNA ligase</fullName>
        <ecNumber evidence="14">6.5.1.1</ecNumber>
    </recommendedName>
</protein>
<evidence type="ECO:0000256" key="11">
    <source>
        <dbReference type="ARBA" id="ARBA00023242"/>
    </source>
</evidence>
<name>A0A7J0HBI9_9ERIC</name>
<organism evidence="18 19">
    <name type="scientific">Actinidia rufa</name>
    <dbReference type="NCBI Taxonomy" id="165716"/>
    <lineage>
        <taxon>Eukaryota</taxon>
        <taxon>Viridiplantae</taxon>
        <taxon>Streptophyta</taxon>
        <taxon>Embryophyta</taxon>
        <taxon>Tracheophyta</taxon>
        <taxon>Spermatophyta</taxon>
        <taxon>Magnoliopsida</taxon>
        <taxon>eudicotyledons</taxon>
        <taxon>Gunneridae</taxon>
        <taxon>Pentapetalae</taxon>
        <taxon>asterids</taxon>
        <taxon>Ericales</taxon>
        <taxon>Actinidiaceae</taxon>
        <taxon>Actinidia</taxon>
    </lineage>
</organism>
<evidence type="ECO:0000256" key="16">
    <source>
        <dbReference type="SAM" id="MobiDB-lite"/>
    </source>
</evidence>
<evidence type="ECO:0000256" key="14">
    <source>
        <dbReference type="RuleBase" id="RU000617"/>
    </source>
</evidence>
<dbReference type="SUPFAM" id="SSF117018">
    <property type="entry name" value="ATP-dependent DNA ligase DNA-binding domain"/>
    <property type="match status" value="1"/>
</dbReference>
<dbReference type="EMBL" id="BJWL01000028">
    <property type="protein sequence ID" value="GFZ20398.1"/>
    <property type="molecule type" value="Genomic_DNA"/>
</dbReference>
<dbReference type="Gene3D" id="3.30.1490.70">
    <property type="match status" value="1"/>
</dbReference>
<comment type="caution">
    <text evidence="18">The sequence shown here is derived from an EMBL/GenBank/DDBJ whole genome shotgun (WGS) entry which is preliminary data.</text>
</comment>
<dbReference type="CDD" id="cd07900">
    <property type="entry name" value="Adenylation_DNA_ligase_I_Euk"/>
    <property type="match status" value="1"/>
</dbReference>
<gene>
    <name evidence="18" type="ORF">Acr_28g0011030</name>
</gene>
<dbReference type="SUPFAM" id="SSF56091">
    <property type="entry name" value="DNA ligase/mRNA capping enzyme, catalytic domain"/>
    <property type="match status" value="1"/>
</dbReference>
<keyword evidence="7 14" id="KW-0227">DNA damage</keyword>
<sequence>MLASLFGYMDLRTSIEFHVHIIKVRYLGIWQGESREEKNHIKGLLVAATDCEPQYLIRLLQSKLRIGLAEQTLLAALGQAAVYAEKHSSPPGHIHSPFEEAAKIVKQVYSVIPVYDQLVPALLTGGVWSLPKTCGFTPGVPIGPMLAKPTKGVSEILDKFQDTEFTCEYKYDGERAQIHYLENGSVEIYSRNAERNTGKFPDVVVAISRLKKPSVTSFVLDCEIVAYDREKKRILPFQISGVVAENIGSLGVPSCVRDIVLSTRARKNVVMSEIKVDVCIFAFDILYLNGQPLLQEQLSARREHLYKSFEEEPGLFQFATAITSNDLEEIQTFLESAVDSCSEGLIIKTLSKDATYEPSKRSNNWLKLKKDYMESIGDSLDLVPIAAFHGRGKRTGVYGTFLLACYDSNNEEYQSICKIGTGFSEAMLEERSSSLRSKVIPKPRVVLLFFYSYYRYGDSINPEVWFEPTEVWEVKAADLTISPVHRAAVGIVDPDKGISLRFPRLLRVREDKSPEEASSSEMVAEMFTAQKNNQRNNQEENEDD</sequence>
<dbReference type="Pfam" id="PF04679">
    <property type="entry name" value="DNA_ligase_A_C"/>
    <property type="match status" value="1"/>
</dbReference>
<keyword evidence="19" id="KW-1185">Reference proteome</keyword>
<dbReference type="GO" id="GO:0051301">
    <property type="term" value="P:cell division"/>
    <property type="evidence" value="ECO:0007669"/>
    <property type="project" value="UniProtKB-KW"/>
</dbReference>
<dbReference type="PROSITE" id="PS50160">
    <property type="entry name" value="DNA_LIGASE_A3"/>
    <property type="match status" value="1"/>
</dbReference>
<dbReference type="NCBIfam" id="TIGR00574">
    <property type="entry name" value="dnl1"/>
    <property type="match status" value="1"/>
</dbReference>
<keyword evidence="10 14" id="KW-0234">DNA repair</keyword>
<dbReference type="PROSITE" id="PS00697">
    <property type="entry name" value="DNA_LIGASE_A1"/>
    <property type="match status" value="1"/>
</dbReference>
<feature type="region of interest" description="Disordered" evidence="16">
    <location>
        <begin position="510"/>
        <end position="544"/>
    </location>
</feature>
<feature type="compositionally biased region" description="Low complexity" evidence="16">
    <location>
        <begin position="516"/>
        <end position="536"/>
    </location>
</feature>
<keyword evidence="11" id="KW-0539">Nucleus</keyword>
<evidence type="ECO:0000256" key="1">
    <source>
        <dbReference type="ARBA" id="ARBA00004123"/>
    </source>
</evidence>
<dbReference type="OrthoDB" id="206088at2759"/>
<dbReference type="GO" id="GO:0005524">
    <property type="term" value="F:ATP binding"/>
    <property type="evidence" value="ECO:0007669"/>
    <property type="project" value="UniProtKB-KW"/>
</dbReference>
<dbReference type="InterPro" id="IPR012309">
    <property type="entry name" value="DNA_ligase_ATP-dep_C"/>
</dbReference>
<evidence type="ECO:0000256" key="10">
    <source>
        <dbReference type="ARBA" id="ARBA00023204"/>
    </source>
</evidence>
<dbReference type="GO" id="GO:0003677">
    <property type="term" value="F:DNA binding"/>
    <property type="evidence" value="ECO:0007669"/>
    <property type="project" value="InterPro"/>
</dbReference>
<keyword evidence="12" id="KW-0131">Cell cycle</keyword>
<dbReference type="InterPro" id="IPR012308">
    <property type="entry name" value="DNA_ligase_ATP-dep_N"/>
</dbReference>
<dbReference type="InterPro" id="IPR012310">
    <property type="entry name" value="DNA_ligase_ATP-dep_cent"/>
</dbReference>
<dbReference type="GO" id="GO:0006273">
    <property type="term" value="P:lagging strand elongation"/>
    <property type="evidence" value="ECO:0007669"/>
    <property type="project" value="TreeGrafter"/>
</dbReference>
<dbReference type="PROSITE" id="PS00333">
    <property type="entry name" value="DNA_LIGASE_A2"/>
    <property type="match status" value="1"/>
</dbReference>
<evidence type="ECO:0000256" key="3">
    <source>
        <dbReference type="ARBA" id="ARBA00022598"/>
    </source>
</evidence>
<dbReference type="CDD" id="cd07969">
    <property type="entry name" value="OBF_DNA_ligase_I"/>
    <property type="match status" value="1"/>
</dbReference>